<protein>
    <recommendedName>
        <fullName evidence="3">Transposase</fullName>
    </recommendedName>
</protein>
<reference evidence="1" key="1">
    <citation type="submission" date="2018-07" db="EMBL/GenBank/DDBJ databases">
        <title>Complete genome sequence of Sphingomonas bisphenolicum strain AO1, a bisphenol A degradative bacterium isolated from Japanese farm field.</title>
        <authorList>
            <person name="Murakami M."/>
            <person name="Koh M."/>
            <person name="Koba S."/>
            <person name="Matsumura Y."/>
        </authorList>
    </citation>
    <scope>NUCLEOTIDE SEQUENCE</scope>
    <source>
        <strain evidence="1">AO1</strain>
    </source>
</reference>
<proteinExistence type="predicted"/>
<keyword evidence="2" id="KW-1185">Reference proteome</keyword>
<evidence type="ECO:0008006" key="3">
    <source>
        <dbReference type="Google" id="ProtNLM"/>
    </source>
</evidence>
<name>A0ABN5WA03_9SPHN</name>
<gene>
    <name evidence="1" type="ORF">SBA_ch1_12870</name>
</gene>
<sequence>MGFALEHRAQKWEPVLRKKRCDNKKMKTGDDFIERRLAFAAVPVPCQWEGEGRNVS</sequence>
<evidence type="ECO:0000313" key="1">
    <source>
        <dbReference type="EMBL" id="BBF69087.1"/>
    </source>
</evidence>
<evidence type="ECO:0000313" key="2">
    <source>
        <dbReference type="Proteomes" id="UP001059971"/>
    </source>
</evidence>
<organism evidence="1 2">
    <name type="scientific">Sphingomonas bisphenolicum</name>
    <dbReference type="NCBI Taxonomy" id="296544"/>
    <lineage>
        <taxon>Bacteria</taxon>
        <taxon>Pseudomonadati</taxon>
        <taxon>Pseudomonadota</taxon>
        <taxon>Alphaproteobacteria</taxon>
        <taxon>Sphingomonadales</taxon>
        <taxon>Sphingomonadaceae</taxon>
        <taxon>Sphingomonas</taxon>
    </lineage>
</organism>
<accession>A0ABN5WA03</accession>
<dbReference type="EMBL" id="AP018817">
    <property type="protein sequence ID" value="BBF69087.1"/>
    <property type="molecule type" value="Genomic_DNA"/>
</dbReference>
<dbReference type="Proteomes" id="UP001059971">
    <property type="component" value="Chromosome 1"/>
</dbReference>